<comment type="caution">
    <text evidence="5">The sequence shown here is derived from an EMBL/GenBank/DDBJ whole genome shotgun (WGS) entry which is preliminary data.</text>
</comment>
<dbReference type="PANTHER" id="PTHR30146">
    <property type="entry name" value="LACI-RELATED TRANSCRIPTIONAL REPRESSOR"/>
    <property type="match status" value="1"/>
</dbReference>
<keyword evidence="1" id="KW-0805">Transcription regulation</keyword>
<dbReference type="Proteomes" id="UP000649826">
    <property type="component" value="Unassembled WGS sequence"/>
</dbReference>
<evidence type="ECO:0000256" key="2">
    <source>
        <dbReference type="ARBA" id="ARBA00023125"/>
    </source>
</evidence>
<name>A0ABR7IJ80_9FIRM</name>
<keyword evidence="6" id="KW-1185">Reference proteome</keyword>
<gene>
    <name evidence="5" type="ORF">H8Z82_10475</name>
</gene>
<dbReference type="Pfam" id="PF13377">
    <property type="entry name" value="Peripla_BP_3"/>
    <property type="match status" value="1"/>
</dbReference>
<accession>A0ABR7IJ80</accession>
<organism evidence="5 6">
    <name type="scientific">Blautia difficilis</name>
    <dbReference type="NCBI Taxonomy" id="2763027"/>
    <lineage>
        <taxon>Bacteria</taxon>
        <taxon>Bacillati</taxon>
        <taxon>Bacillota</taxon>
        <taxon>Clostridia</taxon>
        <taxon>Lachnospirales</taxon>
        <taxon>Lachnospiraceae</taxon>
        <taxon>Blautia</taxon>
    </lineage>
</organism>
<dbReference type="Gene3D" id="3.40.50.2300">
    <property type="match status" value="2"/>
</dbReference>
<evidence type="ECO:0000256" key="3">
    <source>
        <dbReference type="ARBA" id="ARBA00023163"/>
    </source>
</evidence>
<evidence type="ECO:0000313" key="5">
    <source>
        <dbReference type="EMBL" id="MBC5780074.1"/>
    </source>
</evidence>
<keyword evidence="2 5" id="KW-0238">DNA-binding</keyword>
<dbReference type="InterPro" id="IPR046335">
    <property type="entry name" value="LacI/GalR-like_sensor"/>
</dbReference>
<dbReference type="InterPro" id="IPR028082">
    <property type="entry name" value="Peripla_BP_I"/>
</dbReference>
<dbReference type="InterPro" id="IPR010982">
    <property type="entry name" value="Lambda_DNA-bd_dom_sf"/>
</dbReference>
<dbReference type="RefSeq" id="WP_186995076.1">
    <property type="nucleotide sequence ID" value="NZ_JACOQG010000016.1"/>
</dbReference>
<dbReference type="SUPFAM" id="SSF47413">
    <property type="entry name" value="lambda repressor-like DNA-binding domains"/>
    <property type="match status" value="1"/>
</dbReference>
<reference evidence="5 6" key="1">
    <citation type="submission" date="2020-08" db="EMBL/GenBank/DDBJ databases">
        <title>Genome public.</title>
        <authorList>
            <person name="Liu C."/>
            <person name="Sun Q."/>
        </authorList>
    </citation>
    <scope>NUCLEOTIDE SEQUENCE [LARGE SCALE GENOMIC DNA]</scope>
    <source>
        <strain evidence="5 6">M29</strain>
    </source>
</reference>
<evidence type="ECO:0000313" key="6">
    <source>
        <dbReference type="Proteomes" id="UP000649826"/>
    </source>
</evidence>
<dbReference type="GO" id="GO:0003677">
    <property type="term" value="F:DNA binding"/>
    <property type="evidence" value="ECO:0007669"/>
    <property type="project" value="UniProtKB-KW"/>
</dbReference>
<keyword evidence="3" id="KW-0804">Transcription</keyword>
<dbReference type="SUPFAM" id="SSF53822">
    <property type="entry name" value="Periplasmic binding protein-like I"/>
    <property type="match status" value="1"/>
</dbReference>
<evidence type="ECO:0000259" key="4">
    <source>
        <dbReference type="PROSITE" id="PS50932"/>
    </source>
</evidence>
<sequence length="335" mass="37572">METEEKKIYTIDDIARELGVSKTTVSRAISGKGRIGQATRDRVLAFIKEHDYRPNVVARGLAQRKTYNIALLMPKDYVATEFLFFKDCMNGICEIASAYDYDIIISMVDGEDVSQIERLEANRKVDGIIVSRAVVSSRVQKYLKTCREPFVLIGPTNEPDVPFVDNKNQEAGKELTSIMLMKGMRHLALLGGNESYNVTGSRYQGFLDAHQELGIPVDKNLIFMNADNQLVVSDAVSKLYEAGADGIVCMDDVICSMCMSSLREKKIQVPMQMKVASMYDSKNLEYHNPPVTSIKFDTTGLGQMACIRLLEILGENPQEEIKPLNYQVILRESTQ</sequence>
<dbReference type="PANTHER" id="PTHR30146:SF109">
    <property type="entry name" value="HTH-TYPE TRANSCRIPTIONAL REGULATOR GALS"/>
    <property type="match status" value="1"/>
</dbReference>
<dbReference type="CDD" id="cd01392">
    <property type="entry name" value="HTH_LacI"/>
    <property type="match status" value="1"/>
</dbReference>
<feature type="domain" description="HTH lacI-type" evidence="4">
    <location>
        <begin position="9"/>
        <end position="63"/>
    </location>
</feature>
<dbReference type="Pfam" id="PF00356">
    <property type="entry name" value="LacI"/>
    <property type="match status" value="1"/>
</dbReference>
<dbReference type="PROSITE" id="PS50932">
    <property type="entry name" value="HTH_LACI_2"/>
    <property type="match status" value="1"/>
</dbReference>
<dbReference type="EMBL" id="JACOQG010000016">
    <property type="protein sequence ID" value="MBC5780074.1"/>
    <property type="molecule type" value="Genomic_DNA"/>
</dbReference>
<dbReference type="Gene3D" id="1.10.260.40">
    <property type="entry name" value="lambda repressor-like DNA-binding domains"/>
    <property type="match status" value="1"/>
</dbReference>
<protein>
    <submittedName>
        <fullName evidence="5">LacI family DNA-binding transcriptional regulator</fullName>
    </submittedName>
</protein>
<dbReference type="SMART" id="SM00354">
    <property type="entry name" value="HTH_LACI"/>
    <property type="match status" value="1"/>
</dbReference>
<dbReference type="InterPro" id="IPR000843">
    <property type="entry name" value="HTH_LacI"/>
</dbReference>
<evidence type="ECO:0000256" key="1">
    <source>
        <dbReference type="ARBA" id="ARBA00023015"/>
    </source>
</evidence>
<proteinExistence type="predicted"/>